<evidence type="ECO:0000313" key="3">
    <source>
        <dbReference type="EMBL" id="EIC30645.1"/>
    </source>
</evidence>
<dbReference type="Pfam" id="PF02517">
    <property type="entry name" value="Rce1-like"/>
    <property type="match status" value="1"/>
</dbReference>
<dbReference type="InterPro" id="IPR003675">
    <property type="entry name" value="Rce1/LyrA-like_dom"/>
</dbReference>
<feature type="transmembrane region" description="Helical" evidence="1">
    <location>
        <begin position="155"/>
        <end position="173"/>
    </location>
</feature>
<feature type="transmembrane region" description="Helical" evidence="1">
    <location>
        <begin position="6"/>
        <end position="30"/>
    </location>
</feature>
<accession>H8GMC1</accession>
<keyword evidence="3" id="KW-0645">Protease</keyword>
<dbReference type="STRING" id="686340.Metal_2964"/>
<keyword evidence="4" id="KW-1185">Reference proteome</keyword>
<organism evidence="3 4">
    <name type="scientific">Methylomicrobium album BG8</name>
    <dbReference type="NCBI Taxonomy" id="686340"/>
    <lineage>
        <taxon>Bacteria</taxon>
        <taxon>Pseudomonadati</taxon>
        <taxon>Pseudomonadota</taxon>
        <taxon>Gammaproteobacteria</taxon>
        <taxon>Methylococcales</taxon>
        <taxon>Methylococcaceae</taxon>
        <taxon>Methylomicrobium</taxon>
    </lineage>
</organism>
<feature type="transmembrane region" description="Helical" evidence="1">
    <location>
        <begin position="114"/>
        <end position="135"/>
    </location>
</feature>
<dbReference type="HOGENOM" id="CLU_932682_0_0_6"/>
<feature type="transmembrane region" description="Helical" evidence="1">
    <location>
        <begin position="80"/>
        <end position="102"/>
    </location>
</feature>
<evidence type="ECO:0000256" key="1">
    <source>
        <dbReference type="SAM" id="Phobius"/>
    </source>
</evidence>
<dbReference type="Proteomes" id="UP000005090">
    <property type="component" value="Chromosome"/>
</dbReference>
<dbReference type="GO" id="GO:0004175">
    <property type="term" value="F:endopeptidase activity"/>
    <property type="evidence" value="ECO:0007669"/>
    <property type="project" value="UniProtKB-ARBA"/>
</dbReference>
<dbReference type="RefSeq" id="WP_005373371.1">
    <property type="nucleotide sequence ID" value="NZ_CM001475.1"/>
</dbReference>
<dbReference type="EMBL" id="CM001475">
    <property type="protein sequence ID" value="EIC30645.1"/>
    <property type="molecule type" value="Genomic_DNA"/>
</dbReference>
<feature type="transmembrane region" description="Helical" evidence="1">
    <location>
        <begin position="42"/>
        <end position="60"/>
    </location>
</feature>
<dbReference type="PROSITE" id="PS51257">
    <property type="entry name" value="PROKAR_LIPOPROTEIN"/>
    <property type="match status" value="1"/>
</dbReference>
<evidence type="ECO:0000313" key="4">
    <source>
        <dbReference type="Proteomes" id="UP000005090"/>
    </source>
</evidence>
<dbReference type="eggNOG" id="COG1266">
    <property type="taxonomic scope" value="Bacteria"/>
</dbReference>
<keyword evidence="1" id="KW-1133">Transmembrane helix</keyword>
<gene>
    <name evidence="3" type="ORF">Metal_2964</name>
</gene>
<sequence length="292" mass="32308">MLKRIYYALVPLAVLLAVSLLACLLGYFLVQAVGDRFTLSKVISKTTLVFLVLSIFPAMARLKIGRSDLGFASGNLWLKQIPQGFALGLLILLPVLSAEYLLDIQSLDRAKEWTALLIARKMGLILLLSLLISLIEESLFRGLLIASLGRKMPPFAAIAVSALYYASLHFLHSHSTIPGEQADWSSGFRLLAEAFGNLFNAYNFPDWLALFAVGIFLGILRTRSSANLGLCIGCHSAWVWQIKMGKTLFDTHHNAEYGFLVGYYDGMIGWLVAGWLALFLLAYGVYLRVRGI</sequence>
<reference evidence="3 4" key="1">
    <citation type="journal article" date="2013" name="Genome Announc.">
        <title>Genome Sequence of the Obligate Gammaproteobacterial Methanotroph Methylomicrobium album Strain BG8.</title>
        <authorList>
            <person name="Kits K.D."/>
            <person name="Kalyuzhnaya M.G."/>
            <person name="Klotz M.G."/>
            <person name="Jetten M.S."/>
            <person name="Op den Camp H.J."/>
            <person name="Vuilleumier S."/>
            <person name="Bringel F."/>
            <person name="Dispirito A.A."/>
            <person name="Murrell J.C."/>
            <person name="Bruce D."/>
            <person name="Cheng J.F."/>
            <person name="Copeland A."/>
            <person name="Goodwin L."/>
            <person name="Hauser L."/>
            <person name="Lajus A."/>
            <person name="Land M.L."/>
            <person name="Lapidus A."/>
            <person name="Lucas S."/>
            <person name="Medigue C."/>
            <person name="Pitluck S."/>
            <person name="Woyke T."/>
            <person name="Zeytun A."/>
            <person name="Stein L.Y."/>
        </authorList>
    </citation>
    <scope>NUCLEOTIDE SEQUENCE [LARGE SCALE GENOMIC DNA]</scope>
    <source>
        <strain evidence="3 4">BG8</strain>
    </source>
</reference>
<feature type="transmembrane region" description="Helical" evidence="1">
    <location>
        <begin position="267"/>
        <end position="287"/>
    </location>
</feature>
<dbReference type="GO" id="GO:0080120">
    <property type="term" value="P:CAAX-box protein maturation"/>
    <property type="evidence" value="ECO:0007669"/>
    <property type="project" value="UniProtKB-ARBA"/>
</dbReference>
<name>H8GMC1_METAL</name>
<keyword evidence="1" id="KW-0472">Membrane</keyword>
<feature type="domain" description="CAAX prenyl protease 2/Lysostaphin resistance protein A-like" evidence="2">
    <location>
        <begin position="123"/>
        <end position="239"/>
    </location>
</feature>
<keyword evidence="1" id="KW-0812">Transmembrane</keyword>
<proteinExistence type="predicted"/>
<feature type="transmembrane region" description="Helical" evidence="1">
    <location>
        <begin position="194"/>
        <end position="220"/>
    </location>
</feature>
<dbReference type="GO" id="GO:0006508">
    <property type="term" value="P:proteolysis"/>
    <property type="evidence" value="ECO:0007669"/>
    <property type="project" value="UniProtKB-KW"/>
</dbReference>
<protein>
    <submittedName>
        <fullName evidence="3">CAAX amino terminal protease family</fullName>
    </submittedName>
</protein>
<evidence type="ECO:0000259" key="2">
    <source>
        <dbReference type="Pfam" id="PF02517"/>
    </source>
</evidence>
<keyword evidence="3" id="KW-0378">Hydrolase</keyword>
<dbReference type="AlphaFoldDB" id="H8GMC1"/>